<name>A0ABQ7BCM8_BRACR</name>
<comment type="caution">
    <text evidence="1">The sequence shown here is derived from an EMBL/GenBank/DDBJ whole genome shotgun (WGS) entry which is preliminary data.</text>
</comment>
<dbReference type="EMBL" id="QGKV02001507">
    <property type="protein sequence ID" value="KAF3530039.1"/>
    <property type="molecule type" value="Genomic_DNA"/>
</dbReference>
<proteinExistence type="predicted"/>
<reference evidence="1 2" key="1">
    <citation type="journal article" date="2020" name="BMC Genomics">
        <title>Intraspecific diversification of the crop wild relative Brassica cretica Lam. using demographic model selection.</title>
        <authorList>
            <person name="Kioukis A."/>
            <person name="Michalopoulou V.A."/>
            <person name="Briers L."/>
            <person name="Pirintsos S."/>
            <person name="Studholme D.J."/>
            <person name="Pavlidis P."/>
            <person name="Sarris P.F."/>
        </authorList>
    </citation>
    <scope>NUCLEOTIDE SEQUENCE [LARGE SCALE GENOMIC DNA]</scope>
    <source>
        <strain evidence="2">cv. PFS-1207/04</strain>
    </source>
</reference>
<dbReference type="Proteomes" id="UP000266723">
    <property type="component" value="Unassembled WGS sequence"/>
</dbReference>
<keyword evidence="2" id="KW-1185">Reference proteome</keyword>
<protein>
    <recommendedName>
        <fullName evidence="3">Methyltransferase</fullName>
    </recommendedName>
</protein>
<sequence length="184" mass="21112">MKSMSQPKSVAISQQSSCHKRDSAVFIQLTPTLFFTLFCIVWKHMLGKGWNPETEWSDTLLRNIYPKRLEVINTSNVKWGNISVQGECPSPVNQKRELNRVSCASVSPSSQTTTFDQFTSNEYTTPLLEKRWNPETEWSDTLLRNIYPKRLAVINTSNVKWGNISVQDECPSPVNQESEITRVR</sequence>
<evidence type="ECO:0008006" key="3">
    <source>
        <dbReference type="Google" id="ProtNLM"/>
    </source>
</evidence>
<accession>A0ABQ7BCM8</accession>
<evidence type="ECO:0000313" key="1">
    <source>
        <dbReference type="EMBL" id="KAF3530039.1"/>
    </source>
</evidence>
<organism evidence="1 2">
    <name type="scientific">Brassica cretica</name>
    <name type="common">Mustard</name>
    <dbReference type="NCBI Taxonomy" id="69181"/>
    <lineage>
        <taxon>Eukaryota</taxon>
        <taxon>Viridiplantae</taxon>
        <taxon>Streptophyta</taxon>
        <taxon>Embryophyta</taxon>
        <taxon>Tracheophyta</taxon>
        <taxon>Spermatophyta</taxon>
        <taxon>Magnoliopsida</taxon>
        <taxon>eudicotyledons</taxon>
        <taxon>Gunneridae</taxon>
        <taxon>Pentapetalae</taxon>
        <taxon>rosids</taxon>
        <taxon>malvids</taxon>
        <taxon>Brassicales</taxon>
        <taxon>Brassicaceae</taxon>
        <taxon>Brassiceae</taxon>
        <taxon>Brassica</taxon>
    </lineage>
</organism>
<evidence type="ECO:0000313" key="2">
    <source>
        <dbReference type="Proteomes" id="UP000266723"/>
    </source>
</evidence>
<gene>
    <name evidence="1" type="ORF">DY000_02039972</name>
</gene>